<dbReference type="Proteomes" id="UP000275727">
    <property type="component" value="Chromosome"/>
</dbReference>
<feature type="region of interest" description="Disordered" evidence="5">
    <location>
        <begin position="382"/>
        <end position="407"/>
    </location>
</feature>
<name>A0AAD1D921_SPHMI</name>
<dbReference type="PRINTS" id="PR01210">
    <property type="entry name" value="GGTRANSPTASE"/>
</dbReference>
<dbReference type="InterPro" id="IPR029055">
    <property type="entry name" value="Ntn_hydrolases_N"/>
</dbReference>
<dbReference type="InterPro" id="IPR043138">
    <property type="entry name" value="GGT_lsub"/>
</dbReference>
<evidence type="ECO:0000313" key="7">
    <source>
        <dbReference type="Proteomes" id="UP000275727"/>
    </source>
</evidence>
<dbReference type="PANTHER" id="PTHR43199:SF1">
    <property type="entry name" value="GLUTATHIONE HYDROLASE PROENZYME"/>
    <property type="match status" value="1"/>
</dbReference>
<dbReference type="Pfam" id="PF01019">
    <property type="entry name" value="G_glu_transpept"/>
    <property type="match status" value="1"/>
</dbReference>
<evidence type="ECO:0000256" key="3">
    <source>
        <dbReference type="ARBA" id="ARBA00022801"/>
    </source>
</evidence>
<evidence type="ECO:0000256" key="4">
    <source>
        <dbReference type="ARBA" id="ARBA00023145"/>
    </source>
</evidence>
<protein>
    <submittedName>
        <fullName evidence="6">Gamma-glutamyltranspeptidase</fullName>
    </submittedName>
</protein>
<keyword evidence="4" id="KW-0865">Zymogen</keyword>
<keyword evidence="3" id="KW-0378">Hydrolase</keyword>
<gene>
    <name evidence="6" type="primary">ggt_3</name>
    <name evidence="6" type="ORF">SmB9_26840</name>
</gene>
<sequence>MDRRQFMAGAAVGAGAMITAKQAAAELPQASQDMMQRYVRNPGPKTPVTNVKAACSTDNAIVTEAILKVLREGGNAVDAAIAGCMVQATVEPFMTNHTGTVTFLYYEAKTGKLYQLDSTGTFPADLPPFRPIPPMPGSGYAAYPPSAVIPGFMPGLKQMYERFGSKPWASLCEDAIRWAESGHPVSTFEVQVNEFGANFYNYFPDGRRFFAPDGFLVKVGDMFVNKPLAATLRKVASEGPDHMITGAWANDFITRGNSMGWKIEKRHMTATPPRWLEPLRFKHNEYEIVSLAPPQNQGLRIAITLGILRHLGIRNVEPGSGEHYFFMAHALRHAIYHAGFSGDPVAVADYDTEALLDENFYAHAARLIRGIMPRVDLSEHVRMTGGPSPLGGQPTPGAGNQLDKQPSGSCELAVVDAEGNWVQMMNTLQSGGIPGVVVGGVPMVGSHCTFNQPETSMMQLLAPNSRMRTVMGNTIVLKGGKPVLSLGSPGNVHCTVPQVLTHALDFKMSPYASADAPRLLPLTDQSELVIEDRVSAKAISRLASLGVKVRALGAYDYHMGSFQMCFRDAQGRLGAAADPRRMGVADGLRS</sequence>
<dbReference type="SUPFAM" id="SSF56235">
    <property type="entry name" value="N-terminal nucleophile aminohydrolases (Ntn hydrolases)"/>
    <property type="match status" value="1"/>
</dbReference>
<evidence type="ECO:0000256" key="2">
    <source>
        <dbReference type="ARBA" id="ARBA00022679"/>
    </source>
</evidence>
<evidence type="ECO:0000256" key="5">
    <source>
        <dbReference type="SAM" id="MobiDB-lite"/>
    </source>
</evidence>
<dbReference type="RefSeq" id="WP_126494818.1">
    <property type="nucleotide sequence ID" value="NZ_AP018711.1"/>
</dbReference>
<dbReference type="Gene3D" id="1.10.246.130">
    <property type="match status" value="1"/>
</dbReference>
<dbReference type="GO" id="GO:0016787">
    <property type="term" value="F:hydrolase activity"/>
    <property type="evidence" value="ECO:0007669"/>
    <property type="project" value="UniProtKB-KW"/>
</dbReference>
<proteinExistence type="inferred from homology"/>
<dbReference type="KEGG" id="smic:SmB9_26840"/>
<keyword evidence="2" id="KW-0808">Transferase</keyword>
<dbReference type="Gene3D" id="3.60.20.40">
    <property type="match status" value="1"/>
</dbReference>
<dbReference type="InterPro" id="IPR043137">
    <property type="entry name" value="GGT_ssub_C"/>
</dbReference>
<evidence type="ECO:0000256" key="1">
    <source>
        <dbReference type="ARBA" id="ARBA00009381"/>
    </source>
</evidence>
<dbReference type="GO" id="GO:0016740">
    <property type="term" value="F:transferase activity"/>
    <property type="evidence" value="ECO:0007669"/>
    <property type="project" value="UniProtKB-KW"/>
</dbReference>
<accession>A0AAD1D921</accession>
<organism evidence="6 7">
    <name type="scientific">Sphingosinicella microcystinivorans</name>
    <dbReference type="NCBI Taxonomy" id="335406"/>
    <lineage>
        <taxon>Bacteria</taxon>
        <taxon>Pseudomonadati</taxon>
        <taxon>Pseudomonadota</taxon>
        <taxon>Alphaproteobacteria</taxon>
        <taxon>Sphingomonadales</taxon>
        <taxon>Sphingosinicellaceae</taxon>
        <taxon>Sphingosinicella</taxon>
    </lineage>
</organism>
<dbReference type="PANTHER" id="PTHR43199">
    <property type="entry name" value="GLUTATHIONE HYDROLASE"/>
    <property type="match status" value="1"/>
</dbReference>
<dbReference type="AlphaFoldDB" id="A0AAD1D921"/>
<comment type="similarity">
    <text evidence="1">Belongs to the gamma-glutamyltransferase family.</text>
</comment>
<dbReference type="InterPro" id="IPR051792">
    <property type="entry name" value="GGT_bact"/>
</dbReference>
<reference evidence="6 7" key="1">
    <citation type="submission" date="2018-06" db="EMBL/GenBank/DDBJ databases">
        <title>Complete Genome Sequence of the Microcystin-Degrading Bacterium Sphingosinicella microcystinivorans Strain B-9.</title>
        <authorList>
            <person name="Jin H."/>
            <person name="Nishizawa T."/>
            <person name="Guo Y."/>
            <person name="Nishizawa A."/>
            <person name="Park H."/>
            <person name="Kato H."/>
            <person name="Tsuji K."/>
            <person name="Harada K."/>
        </authorList>
    </citation>
    <scope>NUCLEOTIDE SEQUENCE [LARGE SCALE GENOMIC DNA]</scope>
    <source>
        <strain evidence="6 7">B9</strain>
    </source>
</reference>
<evidence type="ECO:0000313" key="6">
    <source>
        <dbReference type="EMBL" id="BBE35026.1"/>
    </source>
</evidence>
<dbReference type="EMBL" id="AP018711">
    <property type="protein sequence ID" value="BBE35026.1"/>
    <property type="molecule type" value="Genomic_DNA"/>
</dbReference>